<evidence type="ECO:0000256" key="6">
    <source>
        <dbReference type="ARBA" id="ARBA00022962"/>
    </source>
</evidence>
<dbReference type="Pfam" id="PF13537">
    <property type="entry name" value="GATase_7"/>
    <property type="match status" value="1"/>
</dbReference>
<sequence length="642" mass="76247">MCGIAGIFEKEKDNRPLMSKMLDAIAHRGPDAKSIYTHRNFTLGHRRLSIIDLCTGDQPVFNEDQSVCIIFNGEIYNFEELKEELQTKGHRFRTHTDTEVLVHLYEEYGTNFFNRLNGIFAFALLDKNRDRLLLARDHFGVKPLHYYLKDGILLFGSEQKSIILHPKYERELNLKALHIHLNLRYTQGNETLFKGIKRLPAAHFALFENGLFTVRRYWEMPVGTDRSITEKEAKERINVLIKAAVKRQLISDVPVGVYLSGGLDSSAIVQKMHELGVAEINTFTLGFNEPTDEFPDAQQIADYFHTKHHTLSLSMNPMQQMPKVIWHAEEPKINLLQGYNMSAFVHPKVKVILGGLGGDELFAGYDIHKFIYPFNRWHHYTPYWMQRLLRWKSDFIFKLQNNSHALRYDEYRRGVQMLLAIGNIERFYLIIRNVWDYDTPFYKNIYNESFLKQRRMESIRVHREFDSLFHRVRHEKALDQVLYAEFQTKMVNDYLLTDDRMSMAHSVEERVPLLDKELVEFAFQLPVELKIKNNQTKYLFRKALEPYLPPKIITKKKWGFTVNPYLQFKKDLKETAEKILTQKYIDRQGIFNYDYIKRILDYPAHPKLRWHYNYIWILVGLAIWEDQFIHHRTDDRIESYYK</sequence>
<dbReference type="GO" id="GO:0005524">
    <property type="term" value="F:ATP binding"/>
    <property type="evidence" value="ECO:0007669"/>
    <property type="project" value="UniProtKB-KW"/>
</dbReference>
<dbReference type="InterPro" id="IPR014729">
    <property type="entry name" value="Rossmann-like_a/b/a_fold"/>
</dbReference>
<dbReference type="CDD" id="cd00712">
    <property type="entry name" value="AsnB"/>
    <property type="match status" value="1"/>
</dbReference>
<dbReference type="GO" id="GO:0004066">
    <property type="term" value="F:asparagine synthase (glutamine-hydrolyzing) activity"/>
    <property type="evidence" value="ECO:0007669"/>
    <property type="project" value="UniProtKB-EC"/>
</dbReference>
<keyword evidence="12" id="KW-1185">Reference proteome</keyword>
<dbReference type="Pfam" id="PF00733">
    <property type="entry name" value="Asn_synthase"/>
    <property type="match status" value="1"/>
</dbReference>
<dbReference type="EC" id="6.3.5.4" evidence="3"/>
<dbReference type="NCBIfam" id="TIGR01536">
    <property type="entry name" value="asn_synth_AEB"/>
    <property type="match status" value="1"/>
</dbReference>
<gene>
    <name evidence="11" type="ORF">BA92_09155</name>
</gene>
<keyword evidence="4 9" id="KW-0547">Nucleotide-binding</keyword>
<dbReference type="PANTHER" id="PTHR43284">
    <property type="entry name" value="ASPARAGINE SYNTHETASE (GLUTAMINE-HYDROLYZING)"/>
    <property type="match status" value="1"/>
</dbReference>
<dbReference type="InterPro" id="IPR029055">
    <property type="entry name" value="Ntn_hydrolases_N"/>
</dbReference>
<reference evidence="11 12" key="1">
    <citation type="submission" date="2014-07" db="EMBL/GenBank/DDBJ databases">
        <title>Porphyromonadaceae bacterium OUH 308042 = ATCC BAA-2681 = DSM 28342 draft genome.</title>
        <authorList>
            <person name="Sydenham T.V."/>
            <person name="Hasman H."/>
            <person name="Justensen U.S."/>
        </authorList>
    </citation>
    <scope>NUCLEOTIDE SEQUENCE [LARGE SCALE GENOMIC DNA]</scope>
    <source>
        <strain evidence="11 12">OUH 308042</strain>
    </source>
</reference>
<keyword evidence="6 8" id="KW-0315">Glutamine amidotransferase</keyword>
<dbReference type="InterPro" id="IPR033738">
    <property type="entry name" value="AsnB_N"/>
</dbReference>
<evidence type="ECO:0000313" key="12">
    <source>
        <dbReference type="Proteomes" id="UP000031980"/>
    </source>
</evidence>
<name>A0A0C3RDL9_9PORP</name>
<dbReference type="Proteomes" id="UP000031980">
    <property type="component" value="Unassembled WGS sequence"/>
</dbReference>
<comment type="similarity">
    <text evidence="2">Belongs to the asparagine synthetase family.</text>
</comment>
<dbReference type="PIRSF" id="PIRSF001589">
    <property type="entry name" value="Asn_synthetase_glu-h"/>
    <property type="match status" value="1"/>
</dbReference>
<comment type="caution">
    <text evidence="11">The sequence shown here is derived from an EMBL/GenBank/DDBJ whole genome shotgun (WGS) entry which is preliminary data.</text>
</comment>
<evidence type="ECO:0000256" key="4">
    <source>
        <dbReference type="ARBA" id="ARBA00022741"/>
    </source>
</evidence>
<dbReference type="AlphaFoldDB" id="A0A0C3RDL9"/>
<dbReference type="PROSITE" id="PS51278">
    <property type="entry name" value="GATASE_TYPE_2"/>
    <property type="match status" value="1"/>
</dbReference>
<dbReference type="SUPFAM" id="SSF56235">
    <property type="entry name" value="N-terminal nucleophile aminohydrolases (Ntn hydrolases)"/>
    <property type="match status" value="1"/>
</dbReference>
<organism evidence="11 12">
    <name type="scientific">Sanguibacteroides justesenii</name>
    <dbReference type="NCBI Taxonomy" id="1547597"/>
    <lineage>
        <taxon>Bacteria</taxon>
        <taxon>Pseudomonadati</taxon>
        <taxon>Bacteroidota</taxon>
        <taxon>Bacteroidia</taxon>
        <taxon>Bacteroidales</taxon>
        <taxon>Porphyromonadaceae</taxon>
        <taxon>Sanguibacteroides</taxon>
    </lineage>
</organism>
<evidence type="ECO:0000313" key="11">
    <source>
        <dbReference type="EMBL" id="KIO44361.1"/>
    </source>
</evidence>
<protein>
    <recommendedName>
        <fullName evidence="3">asparagine synthase (glutamine-hydrolyzing)</fullName>
        <ecNumber evidence="3">6.3.5.4</ecNumber>
    </recommendedName>
</protein>
<feature type="binding site" evidence="9">
    <location>
        <position position="97"/>
    </location>
    <ligand>
        <name>L-glutamine</name>
        <dbReference type="ChEBI" id="CHEBI:58359"/>
    </ligand>
</feature>
<dbReference type="EMBL" id="JPIU01000039">
    <property type="protein sequence ID" value="KIO44361.1"/>
    <property type="molecule type" value="Genomic_DNA"/>
</dbReference>
<evidence type="ECO:0000256" key="1">
    <source>
        <dbReference type="ARBA" id="ARBA00005187"/>
    </source>
</evidence>
<dbReference type="Gene3D" id="3.60.20.10">
    <property type="entry name" value="Glutamine Phosphoribosylpyrophosphate, subunit 1, domain 1"/>
    <property type="match status" value="1"/>
</dbReference>
<evidence type="ECO:0000256" key="7">
    <source>
        <dbReference type="ARBA" id="ARBA00048741"/>
    </source>
</evidence>
<dbReference type="InterPro" id="IPR001962">
    <property type="entry name" value="Asn_synthase"/>
</dbReference>
<accession>A0A0C3RDL9</accession>
<dbReference type="InterPro" id="IPR006426">
    <property type="entry name" value="Asn_synth_AEB"/>
</dbReference>
<comment type="catalytic activity">
    <reaction evidence="7">
        <text>L-aspartate + L-glutamine + ATP + H2O = L-asparagine + L-glutamate + AMP + diphosphate + H(+)</text>
        <dbReference type="Rhea" id="RHEA:12228"/>
        <dbReference type="ChEBI" id="CHEBI:15377"/>
        <dbReference type="ChEBI" id="CHEBI:15378"/>
        <dbReference type="ChEBI" id="CHEBI:29985"/>
        <dbReference type="ChEBI" id="CHEBI:29991"/>
        <dbReference type="ChEBI" id="CHEBI:30616"/>
        <dbReference type="ChEBI" id="CHEBI:33019"/>
        <dbReference type="ChEBI" id="CHEBI:58048"/>
        <dbReference type="ChEBI" id="CHEBI:58359"/>
        <dbReference type="ChEBI" id="CHEBI:456215"/>
        <dbReference type="EC" id="6.3.5.4"/>
    </reaction>
</comment>
<keyword evidence="8" id="KW-0061">Asparagine biosynthesis</keyword>
<evidence type="ECO:0000256" key="5">
    <source>
        <dbReference type="ARBA" id="ARBA00022840"/>
    </source>
</evidence>
<proteinExistence type="inferred from homology"/>
<comment type="pathway">
    <text evidence="1">Amino-acid biosynthesis; L-asparagine biosynthesis; L-asparagine from L-aspartate (L-Gln route): step 1/1.</text>
</comment>
<dbReference type="InterPro" id="IPR051786">
    <property type="entry name" value="ASN_synthetase/amidase"/>
</dbReference>
<evidence type="ECO:0000256" key="3">
    <source>
        <dbReference type="ARBA" id="ARBA00012737"/>
    </source>
</evidence>
<evidence type="ECO:0000256" key="8">
    <source>
        <dbReference type="PIRSR" id="PIRSR001589-1"/>
    </source>
</evidence>
<keyword evidence="8" id="KW-0028">Amino-acid biosynthesis</keyword>
<dbReference type="SUPFAM" id="SSF52402">
    <property type="entry name" value="Adenine nucleotide alpha hydrolases-like"/>
    <property type="match status" value="1"/>
</dbReference>
<dbReference type="GO" id="GO:0006529">
    <property type="term" value="P:asparagine biosynthetic process"/>
    <property type="evidence" value="ECO:0007669"/>
    <property type="project" value="UniProtKB-KW"/>
</dbReference>
<dbReference type="RefSeq" id="WP_041505215.1">
    <property type="nucleotide sequence ID" value="NZ_JPIU01000039.1"/>
</dbReference>
<evidence type="ECO:0000256" key="9">
    <source>
        <dbReference type="PIRSR" id="PIRSR001589-2"/>
    </source>
</evidence>
<dbReference type="GO" id="GO:0005829">
    <property type="term" value="C:cytosol"/>
    <property type="evidence" value="ECO:0007669"/>
    <property type="project" value="TreeGrafter"/>
</dbReference>
<dbReference type="CDD" id="cd01991">
    <property type="entry name" value="Asn_synthase_B_C"/>
    <property type="match status" value="1"/>
</dbReference>
<evidence type="ECO:0000256" key="2">
    <source>
        <dbReference type="ARBA" id="ARBA00005752"/>
    </source>
</evidence>
<feature type="active site" description="For GATase activity" evidence="8">
    <location>
        <position position="2"/>
    </location>
</feature>
<dbReference type="InterPro" id="IPR017932">
    <property type="entry name" value="GATase_2_dom"/>
</dbReference>
<evidence type="ECO:0000259" key="10">
    <source>
        <dbReference type="PROSITE" id="PS51278"/>
    </source>
</evidence>
<dbReference type="PANTHER" id="PTHR43284:SF1">
    <property type="entry name" value="ASPARAGINE SYNTHETASE"/>
    <property type="match status" value="1"/>
</dbReference>
<dbReference type="Gene3D" id="3.40.50.620">
    <property type="entry name" value="HUPs"/>
    <property type="match status" value="2"/>
</dbReference>
<feature type="domain" description="Glutamine amidotransferase type-2" evidence="10">
    <location>
        <begin position="2"/>
        <end position="210"/>
    </location>
</feature>
<keyword evidence="5 9" id="KW-0067">ATP-binding</keyword>